<evidence type="ECO:0000256" key="6">
    <source>
        <dbReference type="ARBA" id="ARBA00023136"/>
    </source>
</evidence>
<dbReference type="PANTHER" id="PTHR13505">
    <property type="entry name" value="TRANSMEMBRANE PROTEIN 208"/>
    <property type="match status" value="1"/>
</dbReference>
<dbReference type="GO" id="GO:0006624">
    <property type="term" value="P:vacuolar protein processing"/>
    <property type="evidence" value="ECO:0007669"/>
    <property type="project" value="TreeGrafter"/>
</dbReference>
<dbReference type="AlphaFoldDB" id="A0A376B4N3"/>
<dbReference type="InterPro" id="IPR008506">
    <property type="entry name" value="SND2/TMEM208"/>
</dbReference>
<keyword evidence="5 8" id="KW-1133">Transmembrane helix</keyword>
<feature type="transmembrane region" description="Helical" evidence="8">
    <location>
        <begin position="89"/>
        <end position="106"/>
    </location>
</feature>
<feature type="transmembrane region" description="Helical" evidence="8">
    <location>
        <begin position="112"/>
        <end position="129"/>
    </location>
</feature>
<accession>A0A376B4N3</accession>
<evidence type="ECO:0000313" key="10">
    <source>
        <dbReference type="Proteomes" id="UP000262825"/>
    </source>
</evidence>
<evidence type="ECO:0000256" key="7">
    <source>
        <dbReference type="SAM" id="MobiDB-lite"/>
    </source>
</evidence>
<proteinExistence type="inferred from homology"/>
<dbReference type="Pfam" id="PF05620">
    <property type="entry name" value="TMEM208_SND2"/>
    <property type="match status" value="1"/>
</dbReference>
<feature type="region of interest" description="Disordered" evidence="7">
    <location>
        <begin position="140"/>
        <end position="181"/>
    </location>
</feature>
<comment type="subcellular location">
    <subcellularLocation>
        <location evidence="1">Endoplasmic reticulum membrane</location>
        <topology evidence="1">Multi-pass membrane protein</topology>
    </subcellularLocation>
</comment>
<feature type="transmembrane region" description="Helical" evidence="8">
    <location>
        <begin position="38"/>
        <end position="56"/>
    </location>
</feature>
<dbReference type="Proteomes" id="UP000262825">
    <property type="component" value="Unassembled WGS sequence"/>
</dbReference>
<organism evidence="9 10">
    <name type="scientific">Saccharomycodes ludwigii</name>
    <dbReference type="NCBI Taxonomy" id="36035"/>
    <lineage>
        <taxon>Eukaryota</taxon>
        <taxon>Fungi</taxon>
        <taxon>Dikarya</taxon>
        <taxon>Ascomycota</taxon>
        <taxon>Saccharomycotina</taxon>
        <taxon>Saccharomycetes</taxon>
        <taxon>Saccharomycodales</taxon>
        <taxon>Saccharomycodaceae</taxon>
        <taxon>Saccharomycodes</taxon>
    </lineage>
</organism>
<evidence type="ECO:0000256" key="4">
    <source>
        <dbReference type="ARBA" id="ARBA00022824"/>
    </source>
</evidence>
<keyword evidence="10" id="KW-1185">Reference proteome</keyword>
<gene>
    <name evidence="9" type="ORF">SCODWIG_00841</name>
</gene>
<reference evidence="10" key="1">
    <citation type="submission" date="2018-06" db="EMBL/GenBank/DDBJ databases">
        <authorList>
            <person name="Guldener U."/>
        </authorList>
    </citation>
    <scope>NUCLEOTIDE SEQUENCE [LARGE SCALE GENOMIC DNA]</scope>
    <source>
        <strain evidence="10">UTAD17</strain>
    </source>
</reference>
<keyword evidence="3 8" id="KW-0812">Transmembrane</keyword>
<evidence type="ECO:0000256" key="8">
    <source>
        <dbReference type="SAM" id="Phobius"/>
    </source>
</evidence>
<keyword evidence="4" id="KW-0256">Endoplasmic reticulum</keyword>
<dbReference type="OrthoDB" id="10012212at2759"/>
<feature type="compositionally biased region" description="Polar residues" evidence="7">
    <location>
        <begin position="140"/>
        <end position="158"/>
    </location>
</feature>
<dbReference type="VEuPathDB" id="FungiDB:SCODWIG_00841"/>
<evidence type="ECO:0000256" key="1">
    <source>
        <dbReference type="ARBA" id="ARBA00004477"/>
    </source>
</evidence>
<dbReference type="PANTHER" id="PTHR13505:SF7">
    <property type="entry name" value="TRANSMEMBRANE PROTEIN 208"/>
    <property type="match status" value="1"/>
</dbReference>
<dbReference type="EMBL" id="UFAJ01000088">
    <property type="protein sequence ID" value="SSD59080.1"/>
    <property type="molecule type" value="Genomic_DNA"/>
</dbReference>
<dbReference type="GO" id="GO:0005773">
    <property type="term" value="C:vacuole"/>
    <property type="evidence" value="ECO:0007669"/>
    <property type="project" value="GOC"/>
</dbReference>
<keyword evidence="6 8" id="KW-0472">Membrane</keyword>
<comment type="similarity">
    <text evidence="2">Belongs to the TMEM208 family.</text>
</comment>
<evidence type="ECO:0000313" key="9">
    <source>
        <dbReference type="EMBL" id="SSD59080.1"/>
    </source>
</evidence>
<dbReference type="GO" id="GO:0005789">
    <property type="term" value="C:endoplasmic reticulum membrane"/>
    <property type="evidence" value="ECO:0007669"/>
    <property type="project" value="UniProtKB-SubCell"/>
</dbReference>
<name>A0A376B4N3_9ASCO</name>
<protein>
    <submittedName>
        <fullName evidence="9">Related to Late endosome and vacuole interface protein 10</fullName>
    </submittedName>
</protein>
<evidence type="ECO:0000256" key="5">
    <source>
        <dbReference type="ARBA" id="ARBA00022989"/>
    </source>
</evidence>
<sequence>MAGKADKKQAANNTKILKSLKLAYSIGFIPTLLARYNLISTFIFNILPILSLYVLVKQATPQYENNGRSNKLIHPGSLDLGTGDGLQEYMIDIIYLSILGNIGLLIFKSNKLWLLLMVIVSGYVGYKLFQLKQKYMPSKKSNIVPSNNGDTTPDTNQTKSKRQIKLEKRAGKANNRFKPAH</sequence>
<evidence type="ECO:0000256" key="3">
    <source>
        <dbReference type="ARBA" id="ARBA00022692"/>
    </source>
</evidence>
<evidence type="ECO:0000256" key="2">
    <source>
        <dbReference type="ARBA" id="ARBA00009950"/>
    </source>
</evidence>